<keyword evidence="3 4" id="KW-0597">Phosphoprotein</keyword>
<evidence type="ECO:0000256" key="3">
    <source>
        <dbReference type="ARBA" id="ARBA00022553"/>
    </source>
</evidence>
<dbReference type="NCBIfam" id="NF009726">
    <property type="entry name" value="PRK13253.1"/>
    <property type="match status" value="1"/>
</dbReference>
<dbReference type="InterPro" id="IPR006495">
    <property type="entry name" value="CitD"/>
</dbReference>
<organism evidence="5 6">
    <name type="scientific">Anoxynatronum buryatiense</name>
    <dbReference type="NCBI Taxonomy" id="489973"/>
    <lineage>
        <taxon>Bacteria</taxon>
        <taxon>Bacillati</taxon>
        <taxon>Bacillota</taxon>
        <taxon>Clostridia</taxon>
        <taxon>Eubacteriales</taxon>
        <taxon>Clostridiaceae</taxon>
        <taxon>Anoxynatronum</taxon>
    </lineage>
</organism>
<name>A0AA46AKD1_9CLOT</name>
<protein>
    <submittedName>
        <fullName evidence="5">Citrate lyase subunit gamma (Acyl carrier protein)</fullName>
    </submittedName>
</protein>
<proteinExistence type="predicted"/>
<dbReference type="InterPro" id="IPR023439">
    <property type="entry name" value="Mal_deCO2ase/Cit_lyase_ACP"/>
</dbReference>
<keyword evidence="2" id="KW-0963">Cytoplasm</keyword>
<dbReference type="EMBL" id="FXUF01000017">
    <property type="protein sequence ID" value="SMP68498.1"/>
    <property type="molecule type" value="Genomic_DNA"/>
</dbReference>
<evidence type="ECO:0000313" key="6">
    <source>
        <dbReference type="Proteomes" id="UP001158066"/>
    </source>
</evidence>
<dbReference type="GO" id="GO:0005737">
    <property type="term" value="C:cytoplasm"/>
    <property type="evidence" value="ECO:0007669"/>
    <property type="project" value="UniProtKB-SubCell"/>
</dbReference>
<dbReference type="NCBIfam" id="TIGR01608">
    <property type="entry name" value="citD"/>
    <property type="match status" value="1"/>
</dbReference>
<dbReference type="Proteomes" id="UP001158066">
    <property type="component" value="Unassembled WGS sequence"/>
</dbReference>
<evidence type="ECO:0000256" key="4">
    <source>
        <dbReference type="PIRSR" id="PIRSR002736-50"/>
    </source>
</evidence>
<evidence type="ECO:0000313" key="5">
    <source>
        <dbReference type="EMBL" id="SMP68498.1"/>
    </source>
</evidence>
<keyword evidence="5" id="KW-0456">Lyase</keyword>
<keyword evidence="6" id="KW-1185">Reference proteome</keyword>
<dbReference type="RefSeq" id="WP_283410511.1">
    <property type="nucleotide sequence ID" value="NZ_FXUF01000017.1"/>
</dbReference>
<reference evidence="5" key="1">
    <citation type="submission" date="2017-05" db="EMBL/GenBank/DDBJ databases">
        <authorList>
            <person name="Varghese N."/>
            <person name="Submissions S."/>
        </authorList>
    </citation>
    <scope>NUCLEOTIDE SEQUENCE</scope>
    <source>
        <strain evidence="5">Su22</strain>
    </source>
</reference>
<evidence type="ECO:0000256" key="1">
    <source>
        <dbReference type="ARBA" id="ARBA00004496"/>
    </source>
</evidence>
<comment type="subcellular location">
    <subcellularLocation>
        <location evidence="1">Cytoplasm</location>
    </subcellularLocation>
</comment>
<evidence type="ECO:0000256" key="2">
    <source>
        <dbReference type="ARBA" id="ARBA00022490"/>
    </source>
</evidence>
<dbReference type="AlphaFoldDB" id="A0AA46AKD1"/>
<dbReference type="PIRSF" id="PIRSF002736">
    <property type="entry name" value="Citrt_lyas_gamma"/>
    <property type="match status" value="1"/>
</dbReference>
<gene>
    <name evidence="5" type="ORF">SAMN06296020_11716</name>
</gene>
<sequence>MKKAPFGKAGTLESNDVLVTVELNEEKPLEIELESIVKAQFGSQLMHTVTTTLKNLGVAGGTIRIIDKGALDFAIRARVITAVNRARGGEAL</sequence>
<feature type="modified residue" description="O-(phosphoribosyl dephospho-coenzyme A)serine" evidence="4">
    <location>
        <position position="14"/>
    </location>
</feature>
<dbReference type="GO" id="GO:0016829">
    <property type="term" value="F:lyase activity"/>
    <property type="evidence" value="ECO:0007669"/>
    <property type="project" value="UniProtKB-KW"/>
</dbReference>
<comment type="caution">
    <text evidence="5">The sequence shown here is derived from an EMBL/GenBank/DDBJ whole genome shotgun (WGS) entry which is preliminary data.</text>
</comment>
<dbReference type="Pfam" id="PF06857">
    <property type="entry name" value="ACP"/>
    <property type="match status" value="1"/>
</dbReference>
<accession>A0AA46AKD1</accession>